<dbReference type="EMBL" id="CAEZSE010000086">
    <property type="protein sequence ID" value="CAB4535417.1"/>
    <property type="molecule type" value="Genomic_DNA"/>
</dbReference>
<reference evidence="6" key="1">
    <citation type="submission" date="2020-05" db="EMBL/GenBank/DDBJ databases">
        <authorList>
            <person name="Chiriac C."/>
            <person name="Salcher M."/>
            <person name="Ghai R."/>
            <person name="Kavagutti S V."/>
        </authorList>
    </citation>
    <scope>NUCLEOTIDE SEQUENCE</scope>
</reference>
<dbReference type="Gene3D" id="3.30.300.70">
    <property type="entry name" value="RimP-like superfamily, N-terminal"/>
    <property type="match status" value="1"/>
</dbReference>
<dbReference type="HAMAP" id="MF_01077">
    <property type="entry name" value="RimP"/>
    <property type="match status" value="1"/>
</dbReference>
<dbReference type="AlphaFoldDB" id="A0A6J6B9V9"/>
<dbReference type="Pfam" id="PF02576">
    <property type="entry name" value="RimP_N"/>
    <property type="match status" value="1"/>
</dbReference>
<evidence type="ECO:0000256" key="3">
    <source>
        <dbReference type="SAM" id="MobiDB-lite"/>
    </source>
</evidence>
<dbReference type="Pfam" id="PF17384">
    <property type="entry name" value="DUF150_C"/>
    <property type="match status" value="1"/>
</dbReference>
<accession>A0A6J6B9V9</accession>
<dbReference type="InterPro" id="IPR035956">
    <property type="entry name" value="RimP_N_sf"/>
</dbReference>
<feature type="region of interest" description="Disordered" evidence="3">
    <location>
        <begin position="173"/>
        <end position="194"/>
    </location>
</feature>
<evidence type="ECO:0000259" key="4">
    <source>
        <dbReference type="Pfam" id="PF02576"/>
    </source>
</evidence>
<evidence type="ECO:0000256" key="2">
    <source>
        <dbReference type="ARBA" id="ARBA00022517"/>
    </source>
</evidence>
<protein>
    <submittedName>
        <fullName evidence="6">Unannotated protein</fullName>
    </submittedName>
</protein>
<feature type="domain" description="Ribosome maturation factor RimP N-terminal" evidence="4">
    <location>
        <begin position="21"/>
        <end position="99"/>
    </location>
</feature>
<keyword evidence="1" id="KW-0963">Cytoplasm</keyword>
<proteinExistence type="inferred from homology"/>
<evidence type="ECO:0000259" key="5">
    <source>
        <dbReference type="Pfam" id="PF17384"/>
    </source>
</evidence>
<dbReference type="InterPro" id="IPR003728">
    <property type="entry name" value="Ribosome_maturation_RimP"/>
</dbReference>
<dbReference type="CDD" id="cd01734">
    <property type="entry name" value="YlxS_C"/>
    <property type="match status" value="1"/>
</dbReference>
<dbReference type="PANTHER" id="PTHR33867:SF1">
    <property type="entry name" value="RIBOSOME MATURATION FACTOR RIMP"/>
    <property type="match status" value="1"/>
</dbReference>
<keyword evidence="2" id="KW-0690">Ribosome biogenesis</keyword>
<dbReference type="Gene3D" id="2.30.30.180">
    <property type="entry name" value="Ribosome maturation factor RimP, C-terminal domain"/>
    <property type="match status" value="1"/>
</dbReference>
<dbReference type="GO" id="GO:0005829">
    <property type="term" value="C:cytosol"/>
    <property type="evidence" value="ECO:0007669"/>
    <property type="project" value="TreeGrafter"/>
</dbReference>
<organism evidence="6">
    <name type="scientific">freshwater metagenome</name>
    <dbReference type="NCBI Taxonomy" id="449393"/>
    <lineage>
        <taxon>unclassified sequences</taxon>
        <taxon>metagenomes</taxon>
        <taxon>ecological metagenomes</taxon>
    </lineage>
</organism>
<dbReference type="SUPFAM" id="SSF74942">
    <property type="entry name" value="YhbC-like, C-terminal domain"/>
    <property type="match status" value="1"/>
</dbReference>
<evidence type="ECO:0000256" key="1">
    <source>
        <dbReference type="ARBA" id="ARBA00022490"/>
    </source>
</evidence>
<sequence>MVSSSNESAGTNVIVTRISELVTPIVTDLSLDLYDLEFVSGVVRVVVDTKPGMLGENGQPAGVDLEKIGLLTRLISKEFDHSEPVPGRYTLEVTSPGLERNLRLPRHYIREVNKVINVRLTAPLETGGERRVQGVLVSADDREITLRNSSDVEIKINYATIDRARTVFEWKTTSKEEARHSKKKFATTTEAKAS</sequence>
<dbReference type="GO" id="GO:0006412">
    <property type="term" value="P:translation"/>
    <property type="evidence" value="ECO:0007669"/>
    <property type="project" value="TreeGrafter"/>
</dbReference>
<dbReference type="PANTHER" id="PTHR33867">
    <property type="entry name" value="RIBOSOME MATURATION FACTOR RIMP"/>
    <property type="match status" value="1"/>
</dbReference>
<feature type="domain" description="Ribosome maturation factor RimP C-terminal" evidence="5">
    <location>
        <begin position="102"/>
        <end position="170"/>
    </location>
</feature>
<gene>
    <name evidence="6" type="ORF">UFOPK1353_00622</name>
</gene>
<dbReference type="InterPro" id="IPR036847">
    <property type="entry name" value="RimP_C_sf"/>
</dbReference>
<evidence type="ECO:0000313" key="6">
    <source>
        <dbReference type="EMBL" id="CAB4535417.1"/>
    </source>
</evidence>
<dbReference type="InterPro" id="IPR028989">
    <property type="entry name" value="RimP_N"/>
</dbReference>
<dbReference type="GO" id="GO:0000028">
    <property type="term" value="P:ribosomal small subunit assembly"/>
    <property type="evidence" value="ECO:0007669"/>
    <property type="project" value="TreeGrafter"/>
</dbReference>
<name>A0A6J6B9V9_9ZZZZ</name>
<dbReference type="InterPro" id="IPR028998">
    <property type="entry name" value="RimP_C"/>
</dbReference>
<dbReference type="SUPFAM" id="SSF75420">
    <property type="entry name" value="YhbC-like, N-terminal domain"/>
    <property type="match status" value="1"/>
</dbReference>